<feature type="transmembrane region" description="Helical" evidence="1">
    <location>
        <begin position="48"/>
        <end position="66"/>
    </location>
</feature>
<dbReference type="EMBL" id="JADCKB010000011">
    <property type="protein sequence ID" value="MBE5040137.1"/>
    <property type="molecule type" value="Genomic_DNA"/>
</dbReference>
<proteinExistence type="predicted"/>
<evidence type="ECO:0000313" key="2">
    <source>
        <dbReference type="EMBL" id="MBE5040137.1"/>
    </source>
</evidence>
<keyword evidence="1" id="KW-1133">Transmembrane helix</keyword>
<comment type="caution">
    <text evidence="2">The sequence shown here is derived from an EMBL/GenBank/DDBJ whole genome shotgun (WGS) entry which is preliminary data.</text>
</comment>
<evidence type="ECO:0000313" key="3">
    <source>
        <dbReference type="Proteomes" id="UP000806542"/>
    </source>
</evidence>
<dbReference type="Proteomes" id="UP000806542">
    <property type="component" value="Unassembled WGS sequence"/>
</dbReference>
<feature type="transmembrane region" description="Helical" evidence="1">
    <location>
        <begin position="72"/>
        <end position="91"/>
    </location>
</feature>
<reference evidence="2" key="1">
    <citation type="submission" date="2020-10" db="EMBL/GenBank/DDBJ databases">
        <title>ChiBAC.</title>
        <authorList>
            <person name="Zenner C."/>
            <person name="Hitch T.C.A."/>
            <person name="Clavel T."/>
        </authorList>
    </citation>
    <scope>NUCLEOTIDE SEQUENCE</scope>
    <source>
        <strain evidence="2">DSM 107454</strain>
    </source>
</reference>
<evidence type="ECO:0000256" key="1">
    <source>
        <dbReference type="SAM" id="Phobius"/>
    </source>
</evidence>
<protein>
    <submittedName>
        <fullName evidence="2">Uncharacterized protein</fullName>
    </submittedName>
</protein>
<keyword evidence="1" id="KW-0812">Transmembrane</keyword>
<gene>
    <name evidence="2" type="ORF">INF28_06645</name>
</gene>
<dbReference type="AlphaFoldDB" id="A0A9D5R8N0"/>
<dbReference type="RefSeq" id="WP_226392686.1">
    <property type="nucleotide sequence ID" value="NZ_JADCKB010000011.1"/>
</dbReference>
<accession>A0A9D5R8N0</accession>
<keyword evidence="3" id="KW-1185">Reference proteome</keyword>
<keyword evidence="1" id="KW-0472">Membrane</keyword>
<organism evidence="2 3">
    <name type="scientific">Ructibacterium gallinarum</name>
    <dbReference type="NCBI Taxonomy" id="2779355"/>
    <lineage>
        <taxon>Bacteria</taxon>
        <taxon>Bacillati</taxon>
        <taxon>Bacillota</taxon>
        <taxon>Clostridia</taxon>
        <taxon>Eubacteriales</taxon>
        <taxon>Oscillospiraceae</taxon>
        <taxon>Ructibacterium</taxon>
    </lineage>
</organism>
<name>A0A9D5R8N0_9FIRM</name>
<sequence length="181" mass="20763">MNCRICKKEIKDGTLCNKCLKSLDDELMTIEERSQRNEMVKSEHDRHLAIGSLMVIIGIIGLFVGIIISPLFVVAICLIVFGAIYFLIGFFKNTSFCPACQRKKCLEDISRDLIGEFQTTIRERRKIERTRHEGGRVVGGYPETYEMEVDAPAVERHYRITYKCNKCGYIGTREESETVKI</sequence>